<keyword evidence="1" id="KW-0472">Membrane</keyword>
<protein>
    <submittedName>
        <fullName evidence="2">Competence protein ComGC</fullName>
    </submittedName>
</protein>
<name>A0ABS2MPQ3_9FIRM</name>
<dbReference type="Proteomes" id="UP000767854">
    <property type="component" value="Unassembled WGS sequence"/>
</dbReference>
<organism evidence="2 3">
    <name type="scientific">Fusibacter tunisiensis</name>
    <dbReference type="NCBI Taxonomy" id="1008308"/>
    <lineage>
        <taxon>Bacteria</taxon>
        <taxon>Bacillati</taxon>
        <taxon>Bacillota</taxon>
        <taxon>Clostridia</taxon>
        <taxon>Eubacteriales</taxon>
        <taxon>Eubacteriales Family XII. Incertae Sedis</taxon>
        <taxon>Fusibacter</taxon>
    </lineage>
</organism>
<keyword evidence="3" id="KW-1185">Reference proteome</keyword>
<comment type="caution">
    <text evidence="2">The sequence shown here is derived from an EMBL/GenBank/DDBJ whole genome shotgun (WGS) entry which is preliminary data.</text>
</comment>
<proteinExistence type="predicted"/>
<reference evidence="2 3" key="1">
    <citation type="submission" date="2021-01" db="EMBL/GenBank/DDBJ databases">
        <title>Genomic Encyclopedia of Type Strains, Phase IV (KMG-IV): sequencing the most valuable type-strain genomes for metagenomic binning, comparative biology and taxonomic classification.</title>
        <authorList>
            <person name="Goeker M."/>
        </authorList>
    </citation>
    <scope>NUCLEOTIDE SEQUENCE [LARGE SCALE GENOMIC DNA]</scope>
    <source>
        <strain evidence="2 3">DSM 24436</strain>
    </source>
</reference>
<keyword evidence="1" id="KW-1133">Transmembrane helix</keyword>
<sequence>MLRKLYKIIKTESGSTLIYILIVLIVVSVLATSVLFVFNNNLKQTKHIQDQQEAYYLAYSGIEMGLSALLADDGENIDKLIREVNPEPSLTETDIDFGNGKITLVAVESTDTNFLGWIKLTATATLNRNGQTAKQTLYFDPDNPVDAILLE</sequence>
<feature type="transmembrane region" description="Helical" evidence="1">
    <location>
        <begin position="16"/>
        <end position="38"/>
    </location>
</feature>
<accession>A0ABS2MPQ3</accession>
<evidence type="ECO:0000256" key="1">
    <source>
        <dbReference type="SAM" id="Phobius"/>
    </source>
</evidence>
<dbReference type="RefSeq" id="WP_204662857.1">
    <property type="nucleotide sequence ID" value="NZ_JAFBDT010000005.1"/>
</dbReference>
<evidence type="ECO:0000313" key="2">
    <source>
        <dbReference type="EMBL" id="MBM7561390.1"/>
    </source>
</evidence>
<gene>
    <name evidence="2" type="ORF">JOC49_000910</name>
</gene>
<keyword evidence="1" id="KW-0812">Transmembrane</keyword>
<evidence type="ECO:0000313" key="3">
    <source>
        <dbReference type="Proteomes" id="UP000767854"/>
    </source>
</evidence>
<dbReference type="EMBL" id="JAFBDT010000005">
    <property type="protein sequence ID" value="MBM7561390.1"/>
    <property type="molecule type" value="Genomic_DNA"/>
</dbReference>